<comment type="caution">
    <text evidence="4">The sequence shown here is derived from an EMBL/GenBank/DDBJ whole genome shotgun (WGS) entry which is preliminary data.</text>
</comment>
<dbReference type="Gene3D" id="3.40.50.1820">
    <property type="entry name" value="alpha/beta hydrolase"/>
    <property type="match status" value="1"/>
</dbReference>
<evidence type="ECO:0000259" key="3">
    <source>
        <dbReference type="Pfam" id="PF07859"/>
    </source>
</evidence>
<accession>A0A4Q7N544</accession>
<gene>
    <name evidence="4" type="ORF">EV199_2020</name>
</gene>
<keyword evidence="2" id="KW-0732">Signal</keyword>
<dbReference type="InterPro" id="IPR013094">
    <property type="entry name" value="AB_hydrolase_3"/>
</dbReference>
<keyword evidence="5" id="KW-1185">Reference proteome</keyword>
<evidence type="ECO:0000313" key="5">
    <source>
        <dbReference type="Proteomes" id="UP000293874"/>
    </source>
</evidence>
<dbReference type="Proteomes" id="UP000293874">
    <property type="component" value="Unassembled WGS sequence"/>
</dbReference>
<dbReference type="InterPro" id="IPR050300">
    <property type="entry name" value="GDXG_lipolytic_enzyme"/>
</dbReference>
<dbReference type="Pfam" id="PF07859">
    <property type="entry name" value="Abhydrolase_3"/>
    <property type="match status" value="1"/>
</dbReference>
<protein>
    <submittedName>
        <fullName evidence="4">Acetyl esterase</fullName>
    </submittedName>
</protein>
<dbReference type="PANTHER" id="PTHR48081">
    <property type="entry name" value="AB HYDROLASE SUPERFAMILY PROTEIN C4A8.06C"/>
    <property type="match status" value="1"/>
</dbReference>
<organism evidence="4 5">
    <name type="scientific">Pseudobacter ginsenosidimutans</name>
    <dbReference type="NCBI Taxonomy" id="661488"/>
    <lineage>
        <taxon>Bacteria</taxon>
        <taxon>Pseudomonadati</taxon>
        <taxon>Bacteroidota</taxon>
        <taxon>Chitinophagia</taxon>
        <taxon>Chitinophagales</taxon>
        <taxon>Chitinophagaceae</taxon>
        <taxon>Pseudobacter</taxon>
    </lineage>
</organism>
<dbReference type="PANTHER" id="PTHR48081:SF8">
    <property type="entry name" value="ALPHA_BETA HYDROLASE FOLD-3 DOMAIN-CONTAINING PROTEIN-RELATED"/>
    <property type="match status" value="1"/>
</dbReference>
<dbReference type="GO" id="GO:0016787">
    <property type="term" value="F:hydrolase activity"/>
    <property type="evidence" value="ECO:0007669"/>
    <property type="project" value="UniProtKB-KW"/>
</dbReference>
<feature type="signal peptide" evidence="2">
    <location>
        <begin position="1"/>
        <end position="23"/>
    </location>
</feature>
<name>A0A4Q7N544_9BACT</name>
<evidence type="ECO:0000256" key="2">
    <source>
        <dbReference type="SAM" id="SignalP"/>
    </source>
</evidence>
<evidence type="ECO:0000256" key="1">
    <source>
        <dbReference type="ARBA" id="ARBA00022801"/>
    </source>
</evidence>
<feature type="domain" description="Alpha/beta hydrolase fold-3" evidence="3">
    <location>
        <begin position="100"/>
        <end position="309"/>
    </location>
</feature>
<dbReference type="EMBL" id="SGXA01000001">
    <property type="protein sequence ID" value="RZS76141.1"/>
    <property type="molecule type" value="Genomic_DNA"/>
</dbReference>
<proteinExistence type="predicted"/>
<dbReference type="RefSeq" id="WP_130540456.1">
    <property type="nucleotide sequence ID" value="NZ_SGXA01000001.1"/>
</dbReference>
<feature type="chain" id="PRO_5020596583" evidence="2">
    <location>
        <begin position="24"/>
        <end position="337"/>
    </location>
</feature>
<sequence>MKTKIILSCLLYLGCVSTGFTQSACTSGKLDSNAKKVLPFMPDLSLQQERDMPVAVRRNQSPPDLNPVPESKMQRIRITADSIPVIVFRPDHPVGKMPVIVDFHGGAFVYPLQPWMYHWSYELANTYGAIVFAVDYRVAPEHRFPVAVNDSYNAFKWVLENAGKMGGDTARIILSGASSGANLAAAVSLLAPKEALQKKIKMICLLCPAVANPVNSLYPSMTENATGYGLTKNAVLWATENYSSNFGVDSSDFRMFPILAKDFSGLPPAIIYTAEFDVLRDEGIAYAAKLKAAGVPVIARCFPGHLHTLMGIRNDAPEMKQIDKDMRQFIETYLPAH</sequence>
<dbReference type="SUPFAM" id="SSF53474">
    <property type="entry name" value="alpha/beta-Hydrolases"/>
    <property type="match status" value="1"/>
</dbReference>
<dbReference type="AlphaFoldDB" id="A0A4Q7N544"/>
<reference evidence="4 5" key="1">
    <citation type="submission" date="2019-02" db="EMBL/GenBank/DDBJ databases">
        <title>Genomic Encyclopedia of Type Strains, Phase IV (KMG-IV): sequencing the most valuable type-strain genomes for metagenomic binning, comparative biology and taxonomic classification.</title>
        <authorList>
            <person name="Goeker M."/>
        </authorList>
    </citation>
    <scope>NUCLEOTIDE SEQUENCE [LARGE SCALE GENOMIC DNA]</scope>
    <source>
        <strain evidence="4 5">DSM 18116</strain>
    </source>
</reference>
<evidence type="ECO:0000313" key="4">
    <source>
        <dbReference type="EMBL" id="RZS76141.1"/>
    </source>
</evidence>
<dbReference type="InterPro" id="IPR029058">
    <property type="entry name" value="AB_hydrolase_fold"/>
</dbReference>
<keyword evidence="1" id="KW-0378">Hydrolase</keyword>